<name>A0A645INC0_9ZZZZ</name>
<sequence length="60" mass="6853">MSKIKADIAGLSAQIKTLRKEVKYCDGIAARSIPMREKIKVVKLEEKNNAKEKSKNEHKR</sequence>
<accession>A0A645INC0</accession>
<organism evidence="1">
    <name type="scientific">bioreactor metagenome</name>
    <dbReference type="NCBI Taxonomy" id="1076179"/>
    <lineage>
        <taxon>unclassified sequences</taxon>
        <taxon>metagenomes</taxon>
        <taxon>ecological metagenomes</taxon>
    </lineage>
</organism>
<gene>
    <name evidence="1" type="ORF">SDC9_200262</name>
</gene>
<evidence type="ECO:0000313" key="1">
    <source>
        <dbReference type="EMBL" id="MPN52600.1"/>
    </source>
</evidence>
<proteinExistence type="predicted"/>
<protein>
    <submittedName>
        <fullName evidence="1">Uncharacterized protein</fullName>
    </submittedName>
</protein>
<dbReference type="EMBL" id="VSSQ01118863">
    <property type="protein sequence ID" value="MPN52600.1"/>
    <property type="molecule type" value="Genomic_DNA"/>
</dbReference>
<dbReference type="AlphaFoldDB" id="A0A645INC0"/>
<comment type="caution">
    <text evidence="1">The sequence shown here is derived from an EMBL/GenBank/DDBJ whole genome shotgun (WGS) entry which is preliminary data.</text>
</comment>
<reference evidence="1" key="1">
    <citation type="submission" date="2019-08" db="EMBL/GenBank/DDBJ databases">
        <authorList>
            <person name="Kucharzyk K."/>
            <person name="Murdoch R.W."/>
            <person name="Higgins S."/>
            <person name="Loffler F."/>
        </authorList>
    </citation>
    <scope>NUCLEOTIDE SEQUENCE</scope>
</reference>